<keyword evidence="3" id="KW-1185">Reference proteome</keyword>
<name>A0ABY7LN22_9BACT</name>
<protein>
    <submittedName>
        <fullName evidence="2">Uncharacterized protein</fullName>
    </submittedName>
</protein>
<evidence type="ECO:0000313" key="3">
    <source>
        <dbReference type="Proteomes" id="UP001211005"/>
    </source>
</evidence>
<accession>A0ABY7LN22</accession>
<dbReference type="Proteomes" id="UP001211005">
    <property type="component" value="Chromosome"/>
</dbReference>
<organism evidence="2 3">
    <name type="scientific">Hymenobacter canadensis</name>
    <dbReference type="NCBI Taxonomy" id="2999067"/>
    <lineage>
        <taxon>Bacteria</taxon>
        <taxon>Pseudomonadati</taxon>
        <taxon>Bacteroidota</taxon>
        <taxon>Cytophagia</taxon>
        <taxon>Cytophagales</taxon>
        <taxon>Hymenobacteraceae</taxon>
        <taxon>Hymenobacter</taxon>
    </lineage>
</organism>
<gene>
    <name evidence="2" type="ORF">O3303_15510</name>
</gene>
<evidence type="ECO:0000313" key="2">
    <source>
        <dbReference type="EMBL" id="WBA41219.1"/>
    </source>
</evidence>
<dbReference type="RefSeq" id="WP_269559297.1">
    <property type="nucleotide sequence ID" value="NZ_CP114767.1"/>
</dbReference>
<feature type="region of interest" description="Disordered" evidence="1">
    <location>
        <begin position="1"/>
        <end position="26"/>
    </location>
</feature>
<evidence type="ECO:0000256" key="1">
    <source>
        <dbReference type="SAM" id="MobiDB-lite"/>
    </source>
</evidence>
<dbReference type="EMBL" id="CP114767">
    <property type="protein sequence ID" value="WBA41219.1"/>
    <property type="molecule type" value="Genomic_DNA"/>
</dbReference>
<proteinExistence type="predicted"/>
<sequence length="56" mass="5737">MSSRVPVGMGGAVGEERHEGSRPAGTCENLPGYALYHPALARGQTPAASANETAQK</sequence>
<reference evidence="2 3" key="1">
    <citation type="submission" date="2022-12" db="EMBL/GenBank/DDBJ databases">
        <title>Hymenobacter canadensis sp. nov. isolated from lake water of the Cambridge Bay, Canada.</title>
        <authorList>
            <person name="Kim W.H."/>
            <person name="Lee Y.M."/>
        </authorList>
    </citation>
    <scope>NUCLEOTIDE SEQUENCE [LARGE SCALE GENOMIC DNA]</scope>
    <source>
        <strain evidence="2 3">PAMC 29467</strain>
    </source>
</reference>